<dbReference type="PANTHER" id="PTHR43280:SF29">
    <property type="entry name" value="ARAC-FAMILY TRANSCRIPTIONAL REGULATOR"/>
    <property type="match status" value="1"/>
</dbReference>
<feature type="transmembrane region" description="Helical" evidence="4">
    <location>
        <begin position="62"/>
        <end position="82"/>
    </location>
</feature>
<dbReference type="InterPro" id="IPR018062">
    <property type="entry name" value="HTH_AraC-typ_CS"/>
</dbReference>
<keyword evidence="2" id="KW-0238">DNA-binding</keyword>
<feature type="transmembrane region" description="Helical" evidence="4">
    <location>
        <begin position="39"/>
        <end position="56"/>
    </location>
</feature>
<dbReference type="InterPro" id="IPR018060">
    <property type="entry name" value="HTH_AraC"/>
</dbReference>
<keyword evidence="4" id="KW-0812">Transmembrane</keyword>
<name>A0ABV6ZW41_9PROT</name>
<feature type="transmembrane region" description="Helical" evidence="4">
    <location>
        <begin position="119"/>
        <end position="142"/>
    </location>
</feature>
<reference evidence="7" key="1">
    <citation type="journal article" date="2019" name="Int. J. Syst. Evol. Microbiol.">
        <title>The Global Catalogue of Microorganisms (GCM) 10K type strain sequencing project: providing services to taxonomists for standard genome sequencing and annotation.</title>
        <authorList>
            <consortium name="The Broad Institute Genomics Platform"/>
            <consortium name="The Broad Institute Genome Sequencing Center for Infectious Disease"/>
            <person name="Wu L."/>
            <person name="Ma J."/>
        </authorList>
    </citation>
    <scope>NUCLEOTIDE SEQUENCE [LARGE SCALE GENOMIC DNA]</scope>
    <source>
        <strain evidence="7">KCTC 52487</strain>
    </source>
</reference>
<keyword evidence="7" id="KW-1185">Reference proteome</keyword>
<keyword evidence="3" id="KW-0804">Transcription</keyword>
<accession>A0ABV6ZW41</accession>
<dbReference type="EMBL" id="JBHRSV010000006">
    <property type="protein sequence ID" value="MFC2925660.1"/>
    <property type="molecule type" value="Genomic_DNA"/>
</dbReference>
<dbReference type="SUPFAM" id="SSF46689">
    <property type="entry name" value="Homeodomain-like"/>
    <property type="match status" value="1"/>
</dbReference>
<dbReference type="SMART" id="SM00342">
    <property type="entry name" value="HTH_ARAC"/>
    <property type="match status" value="1"/>
</dbReference>
<feature type="domain" description="HTH araC/xylS-type" evidence="5">
    <location>
        <begin position="238"/>
        <end position="346"/>
    </location>
</feature>
<protein>
    <submittedName>
        <fullName evidence="6">Helix-turn-helix domain-containing protein</fullName>
    </submittedName>
</protein>
<feature type="transmembrane region" description="Helical" evidence="4">
    <location>
        <begin position="186"/>
        <end position="207"/>
    </location>
</feature>
<dbReference type="InterPro" id="IPR009057">
    <property type="entry name" value="Homeodomain-like_sf"/>
</dbReference>
<gene>
    <name evidence="6" type="ORF">ACFOOR_06045</name>
</gene>
<dbReference type="PROSITE" id="PS01124">
    <property type="entry name" value="HTH_ARAC_FAMILY_2"/>
    <property type="match status" value="1"/>
</dbReference>
<proteinExistence type="predicted"/>
<evidence type="ECO:0000313" key="6">
    <source>
        <dbReference type="EMBL" id="MFC2925660.1"/>
    </source>
</evidence>
<dbReference type="Gene3D" id="1.10.10.60">
    <property type="entry name" value="Homeodomain-like"/>
    <property type="match status" value="1"/>
</dbReference>
<keyword evidence="4" id="KW-0472">Membrane</keyword>
<keyword evidence="4" id="KW-1133">Transmembrane helix</keyword>
<evidence type="ECO:0000313" key="7">
    <source>
        <dbReference type="Proteomes" id="UP001595379"/>
    </source>
</evidence>
<dbReference type="RefSeq" id="WP_343165544.1">
    <property type="nucleotide sequence ID" value="NZ_JBHRSV010000006.1"/>
</dbReference>
<feature type="transmembrane region" description="Helical" evidence="4">
    <location>
        <begin position="94"/>
        <end position="113"/>
    </location>
</feature>
<comment type="caution">
    <text evidence="6">The sequence shown here is derived from an EMBL/GenBank/DDBJ whole genome shotgun (WGS) entry which is preliminary data.</text>
</comment>
<evidence type="ECO:0000256" key="1">
    <source>
        <dbReference type="ARBA" id="ARBA00023015"/>
    </source>
</evidence>
<dbReference type="Proteomes" id="UP001595379">
    <property type="component" value="Unassembled WGS sequence"/>
</dbReference>
<evidence type="ECO:0000259" key="5">
    <source>
        <dbReference type="PROSITE" id="PS01124"/>
    </source>
</evidence>
<dbReference type="PROSITE" id="PS00041">
    <property type="entry name" value="HTH_ARAC_FAMILY_1"/>
    <property type="match status" value="1"/>
</dbReference>
<dbReference type="PANTHER" id="PTHR43280">
    <property type="entry name" value="ARAC-FAMILY TRANSCRIPTIONAL REGULATOR"/>
    <property type="match status" value="1"/>
</dbReference>
<evidence type="ECO:0000256" key="2">
    <source>
        <dbReference type="ARBA" id="ARBA00023125"/>
    </source>
</evidence>
<feature type="transmembrane region" description="Helical" evidence="4">
    <location>
        <begin position="154"/>
        <end position="174"/>
    </location>
</feature>
<sequence length="351" mass="38262">METADLIEIALRAGATALCVLTGAGLLMSGRSNTARLGALFAFGAGAYLICHPPYLLDALGAARFAILPLGDLESVFFYWFALSLFNDRFCWRIHCLWPVLPVGLSHLLVRVMPGTLPAAAAELIGAGFILFFMAHTITLAIRHLADDLVVHRRGFRVFFSLAVGLLSITMVVMKLTDAPDTVLVLYSRVEAIVAFLLALAFGLWALKAREEIFAPPQAATPIGEAQSVIAGIAPEDRPVIARLQAEMSGGRYRQPGLTVGELATIVGTTEHRLRRLINQGLGYRNFSSFLNEARIADAKTILSDPEESRRQIVQVAFDLGYGSIASFNRAFRDATGMSPTVFRRRELSRA</sequence>
<keyword evidence="1" id="KW-0805">Transcription regulation</keyword>
<evidence type="ECO:0000256" key="3">
    <source>
        <dbReference type="ARBA" id="ARBA00023163"/>
    </source>
</evidence>
<dbReference type="Pfam" id="PF12833">
    <property type="entry name" value="HTH_18"/>
    <property type="match status" value="1"/>
</dbReference>
<feature type="transmembrane region" description="Helical" evidence="4">
    <location>
        <begin position="6"/>
        <end position="27"/>
    </location>
</feature>
<evidence type="ECO:0000256" key="4">
    <source>
        <dbReference type="SAM" id="Phobius"/>
    </source>
</evidence>
<organism evidence="6 7">
    <name type="scientific">Hyphobacterium vulgare</name>
    <dbReference type="NCBI Taxonomy" id="1736751"/>
    <lineage>
        <taxon>Bacteria</taxon>
        <taxon>Pseudomonadati</taxon>
        <taxon>Pseudomonadota</taxon>
        <taxon>Alphaproteobacteria</taxon>
        <taxon>Maricaulales</taxon>
        <taxon>Maricaulaceae</taxon>
        <taxon>Hyphobacterium</taxon>
    </lineage>
</organism>